<dbReference type="Proteomes" id="UP000198751">
    <property type="component" value="Chromosome I"/>
</dbReference>
<reference evidence="2" key="1">
    <citation type="submission" date="2016-10" db="EMBL/GenBank/DDBJ databases">
        <authorList>
            <person name="Varghese N."/>
            <person name="Submissions S."/>
        </authorList>
    </citation>
    <scope>NUCLEOTIDE SEQUENCE [LARGE SCALE GENOMIC DNA]</scope>
    <source>
        <strain evidence="2">IMMIB L-1606</strain>
    </source>
</reference>
<keyword evidence="2" id="KW-1185">Reference proteome</keyword>
<gene>
    <name evidence="1" type="ORF">SAMN04489743_1101</name>
</gene>
<evidence type="ECO:0000313" key="2">
    <source>
        <dbReference type="Proteomes" id="UP000198751"/>
    </source>
</evidence>
<dbReference type="EMBL" id="LT629779">
    <property type="protein sequence ID" value="SDS88004.1"/>
    <property type="molecule type" value="Genomic_DNA"/>
</dbReference>
<proteinExistence type="predicted"/>
<name>A0A1H1VSU4_9MICC</name>
<protein>
    <submittedName>
        <fullName evidence="1">Helix-turn-helix domain-containing protein</fullName>
    </submittedName>
</protein>
<evidence type="ECO:0000313" key="1">
    <source>
        <dbReference type="EMBL" id="SDS88004.1"/>
    </source>
</evidence>
<dbReference type="Pfam" id="PF13730">
    <property type="entry name" value="HTH_36"/>
    <property type="match status" value="1"/>
</dbReference>
<accession>A0A1H1VSU4</accession>
<dbReference type="AlphaFoldDB" id="A0A1H1VSU4"/>
<organism evidence="1 2">
    <name type="scientific">Pseudarthrobacter equi</name>
    <dbReference type="NCBI Taxonomy" id="728066"/>
    <lineage>
        <taxon>Bacteria</taxon>
        <taxon>Bacillati</taxon>
        <taxon>Actinomycetota</taxon>
        <taxon>Actinomycetes</taxon>
        <taxon>Micrococcales</taxon>
        <taxon>Micrococcaceae</taxon>
        <taxon>Pseudarthrobacter</taxon>
    </lineage>
</organism>
<sequence>MILVPGLPAMPLQYAKAIRDSDLPTGARAVCWALAAFAANKTGEAWPSLKKLAKATDLTRAVISKHTILAEEKGFLCKKRRFNGSILYTITIPITDDMVIDMDADASPYLENSVPPGDLDTNSNR</sequence>
<dbReference type="RefSeq" id="WP_091718261.1">
    <property type="nucleotide sequence ID" value="NZ_LT629779.1"/>
</dbReference>
<dbReference type="OrthoDB" id="3176605at2"/>